<dbReference type="Proteomes" id="UP000252107">
    <property type="component" value="Unassembled WGS sequence"/>
</dbReference>
<accession>A0A367RX78</accession>
<reference evidence="2" key="1">
    <citation type="submission" date="2016-04" db="EMBL/GenBank/DDBJ databases">
        <authorList>
            <person name="Tabuchi Yagui T.R."/>
        </authorList>
    </citation>
    <scope>NUCLEOTIDE SEQUENCE [LARGE SCALE GENOMIC DNA]</scope>
    <source>
        <strain evidence="2">NIES-26</strain>
    </source>
</reference>
<name>A0A367RX78_9NOSO</name>
<evidence type="ECO:0000259" key="1">
    <source>
        <dbReference type="Pfam" id="PF19954"/>
    </source>
</evidence>
<dbReference type="Pfam" id="PF19954">
    <property type="entry name" value="EAD10"/>
    <property type="match status" value="1"/>
</dbReference>
<comment type="caution">
    <text evidence="2">The sequence shown here is derived from an EMBL/GenBank/DDBJ whole genome shotgun (WGS) entry which is preliminary data.</text>
</comment>
<dbReference type="InterPro" id="IPR045429">
    <property type="entry name" value="EAD10"/>
</dbReference>
<organism evidence="2 3">
    <name type="scientific">Nostoc minutum NIES-26</name>
    <dbReference type="NCBI Taxonomy" id="1844469"/>
    <lineage>
        <taxon>Bacteria</taxon>
        <taxon>Bacillati</taxon>
        <taxon>Cyanobacteriota</taxon>
        <taxon>Cyanophyceae</taxon>
        <taxon>Nostocales</taxon>
        <taxon>Nostocaceae</taxon>
        <taxon>Nostoc</taxon>
    </lineage>
</organism>
<keyword evidence="3" id="KW-1185">Reference proteome</keyword>
<protein>
    <recommendedName>
        <fullName evidence="1">Effector-associated domain-containing protein</fullName>
    </recommendedName>
</protein>
<proteinExistence type="predicted"/>
<evidence type="ECO:0000313" key="3">
    <source>
        <dbReference type="Proteomes" id="UP000252107"/>
    </source>
</evidence>
<dbReference type="AlphaFoldDB" id="A0A367RX78"/>
<sequence>MLKCLIRLVTNLRLATNKTFDDPIAILDRIVAGKHTDTDLLLLRHILIVDKNQQLMQLGKYNVNIGQGQDIQIGDRIYKGVTAETIQQVFQEVLNFRRIRSLLTHNEFAARVEQVLTNYQGLFVGRASIRQELKDILAGTIQ</sequence>
<evidence type="ECO:0000313" key="2">
    <source>
        <dbReference type="EMBL" id="RCJ41125.1"/>
    </source>
</evidence>
<gene>
    <name evidence="2" type="ORF">A6770_36145</name>
</gene>
<dbReference type="EMBL" id="LXQD01000024">
    <property type="protein sequence ID" value="RCJ41125.1"/>
    <property type="molecule type" value="Genomic_DNA"/>
</dbReference>
<feature type="domain" description="Effector-associated" evidence="1">
    <location>
        <begin position="19"/>
        <end position="93"/>
    </location>
</feature>